<protein>
    <submittedName>
        <fullName evidence="6 7">FGFR1 oncogene partner 2 homolog</fullName>
    </submittedName>
</protein>
<feature type="compositionally biased region" description="Basic and acidic residues" evidence="4">
    <location>
        <begin position="245"/>
        <end position="258"/>
    </location>
</feature>
<dbReference type="OMA" id="VCRMLMA"/>
<feature type="compositionally biased region" description="Basic and acidic residues" evidence="4">
    <location>
        <begin position="193"/>
        <end position="204"/>
    </location>
</feature>
<dbReference type="Pfam" id="PF05769">
    <property type="entry name" value="SIKE"/>
    <property type="match status" value="1"/>
</dbReference>
<evidence type="ECO:0000256" key="4">
    <source>
        <dbReference type="SAM" id="MobiDB-lite"/>
    </source>
</evidence>
<name>A0A8B7XV99_ACAPL</name>
<reference evidence="6 7" key="1">
    <citation type="submission" date="2025-04" db="UniProtKB">
        <authorList>
            <consortium name="RefSeq"/>
        </authorList>
    </citation>
    <scope>IDENTIFICATION</scope>
</reference>
<dbReference type="PANTHER" id="PTHR12186:SF2">
    <property type="entry name" value="FGFR1 ONCOGENE PARTNER 2 HOMOLOG"/>
    <property type="match status" value="1"/>
</dbReference>
<comment type="similarity">
    <text evidence="1">Belongs to the SIKE family.</text>
</comment>
<dbReference type="AlphaFoldDB" id="A0A8B7XV99"/>
<dbReference type="RefSeq" id="XP_022083806.1">
    <property type="nucleotide sequence ID" value="XM_022228114.1"/>
</dbReference>
<keyword evidence="2 3" id="KW-0175">Coiled coil</keyword>
<gene>
    <name evidence="6 7" type="primary">LOC110975543</name>
</gene>
<feature type="coiled-coil region" evidence="3">
    <location>
        <begin position="62"/>
        <end position="99"/>
    </location>
</feature>
<dbReference type="KEGG" id="aplc:110975543"/>
<keyword evidence="5" id="KW-1185">Reference proteome</keyword>
<evidence type="ECO:0000313" key="7">
    <source>
        <dbReference type="RefSeq" id="XP_022083807.1"/>
    </source>
</evidence>
<feature type="compositionally biased region" description="Polar residues" evidence="4">
    <location>
        <begin position="231"/>
        <end position="244"/>
    </location>
</feature>
<organism evidence="5 6">
    <name type="scientific">Acanthaster planci</name>
    <name type="common">Crown-of-thorns starfish</name>
    <dbReference type="NCBI Taxonomy" id="133434"/>
    <lineage>
        <taxon>Eukaryota</taxon>
        <taxon>Metazoa</taxon>
        <taxon>Echinodermata</taxon>
        <taxon>Eleutherozoa</taxon>
        <taxon>Asterozoa</taxon>
        <taxon>Asteroidea</taxon>
        <taxon>Valvatacea</taxon>
        <taxon>Valvatida</taxon>
        <taxon>Acanthasteridae</taxon>
        <taxon>Acanthaster</taxon>
    </lineage>
</organism>
<dbReference type="OrthoDB" id="21214at2759"/>
<dbReference type="RefSeq" id="XP_022083807.1">
    <property type="nucleotide sequence ID" value="XM_022228115.1"/>
</dbReference>
<evidence type="ECO:0000313" key="6">
    <source>
        <dbReference type="RefSeq" id="XP_022083806.1"/>
    </source>
</evidence>
<evidence type="ECO:0000256" key="1">
    <source>
        <dbReference type="ARBA" id="ARBA00005537"/>
    </source>
</evidence>
<dbReference type="InterPro" id="IPR008555">
    <property type="entry name" value="SIKE"/>
</dbReference>
<dbReference type="GeneID" id="110975543"/>
<evidence type="ECO:0000313" key="5">
    <source>
        <dbReference type="Proteomes" id="UP000694845"/>
    </source>
</evidence>
<dbReference type="Proteomes" id="UP000694845">
    <property type="component" value="Unplaced"/>
</dbReference>
<evidence type="ECO:0000256" key="2">
    <source>
        <dbReference type="ARBA" id="ARBA00023054"/>
    </source>
</evidence>
<feature type="region of interest" description="Disordered" evidence="4">
    <location>
        <begin position="185"/>
        <end position="289"/>
    </location>
</feature>
<proteinExistence type="inferred from homology"/>
<accession>A0A8B7XV99</accession>
<dbReference type="PANTHER" id="PTHR12186">
    <property type="entry name" value="SIKE FAMILY MEMBER"/>
    <property type="match status" value="1"/>
</dbReference>
<sequence length="323" mass="36409">MSLTIEQVLDDAKRLVDRLRDHDNAADSLIEQSTTLNKRIEAMKQYQEDVEEMNSVARHRPRSALILGIQQENRQIRELQRENRELRVALEEHQSALDLIMSSYREQVCRMLMANRFDRDCLEKHAEYRENSMASTAKIIEMAAVMKQAIELEEKSSFNIEQQLTRLQVENRGLRELLEISRAVHFPHSPSNQEEKRDKEKDPKSTIVINREGANNLSESKSPPPKKDQSTKTNSGTGSETLANDSKDVGNTKARPVELQDADEQGVFKRDTSSTGTVGGDKKGDDAAQGEGAIDLEVENVLNDFADLTASLDIDEDGEESEA</sequence>
<dbReference type="CTD" id="26127"/>
<evidence type="ECO:0000256" key="3">
    <source>
        <dbReference type="SAM" id="Coils"/>
    </source>
</evidence>